<evidence type="ECO:0000313" key="5">
    <source>
        <dbReference type="EMBL" id="CUO57976.1"/>
    </source>
</evidence>
<dbReference type="SUPFAM" id="SSF100950">
    <property type="entry name" value="NagB/RpiA/CoA transferase-like"/>
    <property type="match status" value="1"/>
</dbReference>
<dbReference type="SMART" id="SM01134">
    <property type="entry name" value="DeoRC"/>
    <property type="match status" value="1"/>
</dbReference>
<dbReference type="PRINTS" id="PR00037">
    <property type="entry name" value="HTHLACR"/>
</dbReference>
<dbReference type="SUPFAM" id="SSF46785">
    <property type="entry name" value="Winged helix' DNA-binding domain"/>
    <property type="match status" value="1"/>
</dbReference>
<dbReference type="GO" id="GO:0003700">
    <property type="term" value="F:DNA-binding transcription factor activity"/>
    <property type="evidence" value="ECO:0007669"/>
    <property type="project" value="InterPro"/>
</dbReference>
<dbReference type="Proteomes" id="UP000095651">
    <property type="component" value="Unassembled WGS sequence"/>
</dbReference>
<dbReference type="Pfam" id="PF00455">
    <property type="entry name" value="DeoRC"/>
    <property type="match status" value="1"/>
</dbReference>
<dbReference type="Pfam" id="PF08220">
    <property type="entry name" value="HTH_DeoR"/>
    <property type="match status" value="1"/>
</dbReference>
<sequence>MMLMAERQLKILGMIQDNGSVQVEELAKKLDVSHMTIRRDLEKLQKDGLIERCHGGAVNKTEVNYAVKSVSNHTQKEKIALKAAEFIRSGTTIFLDAGTTTYEIAKHIMEYENMTVVTNDLEVALLLKSSRVELFICGGYIQKSTGSAVGYYATQMMENFRFDMGFFGAAAINEEFHVLTPTIDKAFLKRQLAHQCQQSFLVVDDSKFNRQGMNFINKLSDYTGIITDHEFKETEKTLLRKEGARIITV</sequence>
<gene>
    <name evidence="5" type="primary">glpR_2</name>
    <name evidence="6" type="ORF">DXC39_15675</name>
    <name evidence="5" type="ORF">ERS852407_03263</name>
</gene>
<dbReference type="InterPro" id="IPR018356">
    <property type="entry name" value="Tscrpt_reg_HTH_DeoR_CS"/>
</dbReference>
<reference evidence="6 8" key="2">
    <citation type="submission" date="2018-08" db="EMBL/GenBank/DDBJ databases">
        <title>A genome reference for cultivated species of the human gut microbiota.</title>
        <authorList>
            <person name="Zou Y."/>
            <person name="Xue W."/>
            <person name="Luo G."/>
        </authorList>
    </citation>
    <scope>NUCLEOTIDE SEQUENCE [LARGE SCALE GENOMIC DNA]</scope>
    <source>
        <strain evidence="6 8">TF05-11AC</strain>
    </source>
</reference>
<dbReference type="InterPro" id="IPR001034">
    <property type="entry name" value="DeoR_HTH"/>
</dbReference>
<reference evidence="5 7" key="1">
    <citation type="submission" date="2015-09" db="EMBL/GenBank/DDBJ databases">
        <authorList>
            <consortium name="Pathogen Informatics"/>
        </authorList>
    </citation>
    <scope>NUCLEOTIDE SEQUENCE [LARGE SCALE GENOMIC DNA]</scope>
    <source>
        <strain evidence="5 7">2789STDY5608850</strain>
    </source>
</reference>
<organism evidence="5 7">
    <name type="scientific">Hungatella hathewayi</name>
    <dbReference type="NCBI Taxonomy" id="154046"/>
    <lineage>
        <taxon>Bacteria</taxon>
        <taxon>Bacillati</taxon>
        <taxon>Bacillota</taxon>
        <taxon>Clostridia</taxon>
        <taxon>Lachnospirales</taxon>
        <taxon>Lachnospiraceae</taxon>
        <taxon>Hungatella</taxon>
    </lineage>
</organism>
<dbReference type="PANTHER" id="PTHR30363">
    <property type="entry name" value="HTH-TYPE TRANSCRIPTIONAL REGULATOR SRLR-RELATED"/>
    <property type="match status" value="1"/>
</dbReference>
<dbReference type="InterPro" id="IPR014036">
    <property type="entry name" value="DeoR-like_C"/>
</dbReference>
<dbReference type="PROSITE" id="PS51000">
    <property type="entry name" value="HTH_DEOR_2"/>
    <property type="match status" value="1"/>
</dbReference>
<dbReference type="InterPro" id="IPR036388">
    <property type="entry name" value="WH-like_DNA-bd_sf"/>
</dbReference>
<keyword evidence="1" id="KW-0805">Transcription regulation</keyword>
<dbReference type="EMBL" id="CYZE01000008">
    <property type="protein sequence ID" value="CUO57976.1"/>
    <property type="molecule type" value="Genomic_DNA"/>
</dbReference>
<dbReference type="RefSeq" id="WP_055656763.1">
    <property type="nucleotide sequence ID" value="NZ_CABIXC010000008.1"/>
</dbReference>
<dbReference type="SMART" id="SM00420">
    <property type="entry name" value="HTH_DEOR"/>
    <property type="match status" value="1"/>
</dbReference>
<dbReference type="InterPro" id="IPR037171">
    <property type="entry name" value="NagB/RpiA_transferase-like"/>
</dbReference>
<evidence type="ECO:0000256" key="3">
    <source>
        <dbReference type="ARBA" id="ARBA00023163"/>
    </source>
</evidence>
<keyword evidence="3" id="KW-0804">Transcription</keyword>
<dbReference type="Gene3D" id="3.40.50.1360">
    <property type="match status" value="1"/>
</dbReference>
<dbReference type="InterPro" id="IPR050313">
    <property type="entry name" value="Carb_Metab_HTH_regulators"/>
</dbReference>
<dbReference type="PANTHER" id="PTHR30363:SF46">
    <property type="entry name" value="LYSR FAMILY TRANSCRIPTIONAL REGULATOR"/>
    <property type="match status" value="1"/>
</dbReference>
<dbReference type="PROSITE" id="PS00894">
    <property type="entry name" value="HTH_DEOR_1"/>
    <property type="match status" value="1"/>
</dbReference>
<evidence type="ECO:0000313" key="7">
    <source>
        <dbReference type="Proteomes" id="UP000095651"/>
    </source>
</evidence>
<proteinExistence type="predicted"/>
<feature type="domain" description="HTH deoR-type" evidence="4">
    <location>
        <begin position="4"/>
        <end position="59"/>
    </location>
</feature>
<dbReference type="AlphaFoldDB" id="A0A174GA26"/>
<accession>A0A174GA26</accession>
<dbReference type="GO" id="GO:0003677">
    <property type="term" value="F:DNA binding"/>
    <property type="evidence" value="ECO:0007669"/>
    <property type="project" value="UniProtKB-KW"/>
</dbReference>
<dbReference type="Gene3D" id="1.10.10.10">
    <property type="entry name" value="Winged helix-like DNA-binding domain superfamily/Winged helix DNA-binding domain"/>
    <property type="match status" value="1"/>
</dbReference>
<dbReference type="InterPro" id="IPR036390">
    <property type="entry name" value="WH_DNA-bd_sf"/>
</dbReference>
<protein>
    <submittedName>
        <fullName evidence="5">DeoR family transcriptional regulator</fullName>
    </submittedName>
    <submittedName>
        <fullName evidence="6">DeoR/GlpR transcriptional regulator</fullName>
    </submittedName>
</protein>
<evidence type="ECO:0000256" key="2">
    <source>
        <dbReference type="ARBA" id="ARBA00023125"/>
    </source>
</evidence>
<name>A0A174GA26_9FIRM</name>
<evidence type="ECO:0000313" key="8">
    <source>
        <dbReference type="Proteomes" id="UP000261257"/>
    </source>
</evidence>
<evidence type="ECO:0000259" key="4">
    <source>
        <dbReference type="PROSITE" id="PS51000"/>
    </source>
</evidence>
<keyword evidence="2" id="KW-0238">DNA-binding</keyword>
<dbReference type="EMBL" id="QSSQ01000015">
    <property type="protein sequence ID" value="RGM03176.1"/>
    <property type="molecule type" value="Genomic_DNA"/>
</dbReference>
<evidence type="ECO:0000313" key="6">
    <source>
        <dbReference type="EMBL" id="RGM03176.1"/>
    </source>
</evidence>
<dbReference type="Proteomes" id="UP000261257">
    <property type="component" value="Unassembled WGS sequence"/>
</dbReference>
<evidence type="ECO:0000256" key="1">
    <source>
        <dbReference type="ARBA" id="ARBA00023015"/>
    </source>
</evidence>